<evidence type="ECO:0000313" key="3">
    <source>
        <dbReference type="Proteomes" id="UP000054217"/>
    </source>
</evidence>
<dbReference type="Gene3D" id="2.120.10.30">
    <property type="entry name" value="TolB, C-terminal domain"/>
    <property type="match status" value="1"/>
</dbReference>
<proteinExistence type="predicted"/>
<dbReference type="EMBL" id="KN832019">
    <property type="protein sequence ID" value="KIN98051.1"/>
    <property type="molecule type" value="Genomic_DNA"/>
</dbReference>
<name>A0A0C3JKD9_PISTI</name>
<dbReference type="PANTHER" id="PTHR11799">
    <property type="entry name" value="PARAOXONASE"/>
    <property type="match status" value="1"/>
</dbReference>
<reference evidence="2 3" key="1">
    <citation type="submission" date="2014-04" db="EMBL/GenBank/DDBJ databases">
        <authorList>
            <consortium name="DOE Joint Genome Institute"/>
            <person name="Kuo A."/>
            <person name="Kohler A."/>
            <person name="Costa M.D."/>
            <person name="Nagy L.G."/>
            <person name="Floudas D."/>
            <person name="Copeland A."/>
            <person name="Barry K.W."/>
            <person name="Cichocki N."/>
            <person name="Veneault-Fourrey C."/>
            <person name="LaButti K."/>
            <person name="Lindquist E.A."/>
            <person name="Lipzen A."/>
            <person name="Lundell T."/>
            <person name="Morin E."/>
            <person name="Murat C."/>
            <person name="Sun H."/>
            <person name="Tunlid A."/>
            <person name="Henrissat B."/>
            <person name="Grigoriev I.V."/>
            <person name="Hibbett D.S."/>
            <person name="Martin F."/>
            <person name="Nordberg H.P."/>
            <person name="Cantor M.N."/>
            <person name="Hua S.X."/>
        </authorList>
    </citation>
    <scope>NUCLEOTIDE SEQUENCE [LARGE SCALE GENOMIC DNA]</scope>
    <source>
        <strain evidence="2 3">Marx 270</strain>
    </source>
</reference>
<accession>A0A0C3JKD9</accession>
<dbReference type="SUPFAM" id="SSF63829">
    <property type="entry name" value="Calcium-dependent phosphotriesterase"/>
    <property type="match status" value="1"/>
</dbReference>
<dbReference type="PANTHER" id="PTHR11799:SF30">
    <property type="entry name" value="SERUM PARAOXONASE_ARYLESTERASE 2"/>
    <property type="match status" value="1"/>
</dbReference>
<sequence length="427" mass="46829">MPYKFVATLAVLLATLIYRTGRVLKHNVLNLPSFPEAYYVGGDYKEHCTIIKDESTNTINYCEDITFWDHLDEEDHLARRFVLLGCDPNRKAWNTVMGPLRDPEPFAHLWLYSTESGSLHPVTLDNYPKGHDFHPLGMEVYPSKAGAPSNLFIVNHARANTTIEQFVLDPTQPTTATHVRTLTSPYFVSPNSVALTSPTSFYVSNDHLMTRRLPSPFGKILPVIESLAALPLSWLAHVTISPDGTLQHKFVAFGVPFANGVAVSHDGSQVALSSTTLGEVYFYDRDPLTNDLKFSHSVPVPLLPDNIMYADDGALIVTGHPHFPSLAAVAANQTGAKAASWSVSLRPISNTIHTKSKRDFVQRAYDLRAPLSASAIAPATLTHEVETLFQSDGSVFGTSATGLVDTRTGTLYMSGLYEEGMLICGPK</sequence>
<dbReference type="InParanoid" id="A0A0C3JKD9"/>
<evidence type="ECO:0000256" key="1">
    <source>
        <dbReference type="SAM" id="SignalP"/>
    </source>
</evidence>
<dbReference type="Proteomes" id="UP000054217">
    <property type="component" value="Unassembled WGS sequence"/>
</dbReference>
<gene>
    <name evidence="2" type="ORF">M404DRAFT_16667</name>
</gene>
<feature type="chain" id="PRO_5002166220" description="Calcium-dependent phosphotriesterase" evidence="1">
    <location>
        <begin position="22"/>
        <end position="427"/>
    </location>
</feature>
<evidence type="ECO:0008006" key="4">
    <source>
        <dbReference type="Google" id="ProtNLM"/>
    </source>
</evidence>
<keyword evidence="1" id="KW-0732">Signal</keyword>
<dbReference type="AlphaFoldDB" id="A0A0C3JKD9"/>
<feature type="signal peptide" evidence="1">
    <location>
        <begin position="1"/>
        <end position="21"/>
    </location>
</feature>
<protein>
    <recommendedName>
        <fullName evidence="4">Calcium-dependent phosphotriesterase</fullName>
    </recommendedName>
</protein>
<organism evidence="2 3">
    <name type="scientific">Pisolithus tinctorius Marx 270</name>
    <dbReference type="NCBI Taxonomy" id="870435"/>
    <lineage>
        <taxon>Eukaryota</taxon>
        <taxon>Fungi</taxon>
        <taxon>Dikarya</taxon>
        <taxon>Basidiomycota</taxon>
        <taxon>Agaricomycotina</taxon>
        <taxon>Agaricomycetes</taxon>
        <taxon>Agaricomycetidae</taxon>
        <taxon>Boletales</taxon>
        <taxon>Sclerodermatineae</taxon>
        <taxon>Pisolithaceae</taxon>
        <taxon>Pisolithus</taxon>
    </lineage>
</organism>
<reference evidence="3" key="2">
    <citation type="submission" date="2015-01" db="EMBL/GenBank/DDBJ databases">
        <title>Evolutionary Origins and Diversification of the Mycorrhizal Mutualists.</title>
        <authorList>
            <consortium name="DOE Joint Genome Institute"/>
            <consortium name="Mycorrhizal Genomics Consortium"/>
            <person name="Kohler A."/>
            <person name="Kuo A."/>
            <person name="Nagy L.G."/>
            <person name="Floudas D."/>
            <person name="Copeland A."/>
            <person name="Barry K.W."/>
            <person name="Cichocki N."/>
            <person name="Veneault-Fourrey C."/>
            <person name="LaButti K."/>
            <person name="Lindquist E.A."/>
            <person name="Lipzen A."/>
            <person name="Lundell T."/>
            <person name="Morin E."/>
            <person name="Murat C."/>
            <person name="Riley R."/>
            <person name="Ohm R."/>
            <person name="Sun H."/>
            <person name="Tunlid A."/>
            <person name="Henrissat B."/>
            <person name="Grigoriev I.V."/>
            <person name="Hibbett D.S."/>
            <person name="Martin F."/>
        </authorList>
    </citation>
    <scope>NUCLEOTIDE SEQUENCE [LARGE SCALE GENOMIC DNA]</scope>
    <source>
        <strain evidence="3">Marx 270</strain>
    </source>
</reference>
<dbReference type="InterPro" id="IPR011042">
    <property type="entry name" value="6-blade_b-propeller_TolB-like"/>
</dbReference>
<dbReference type="OrthoDB" id="5307922at2759"/>
<keyword evidence="3" id="KW-1185">Reference proteome</keyword>
<evidence type="ECO:0000313" key="2">
    <source>
        <dbReference type="EMBL" id="KIN98051.1"/>
    </source>
</evidence>
<dbReference type="InterPro" id="IPR051288">
    <property type="entry name" value="Serum_paraoxonase/arylesterase"/>
</dbReference>
<dbReference type="HOGENOM" id="CLU_035172_1_0_1"/>